<name>A0A9X1VG56_9BACT</name>
<reference evidence="2" key="1">
    <citation type="submission" date="2022-03" db="EMBL/GenBank/DDBJ databases">
        <title>Bacterial whole genome sequence for Hymenobacter sp. DH14.</title>
        <authorList>
            <person name="Le V."/>
        </authorList>
    </citation>
    <scope>NUCLEOTIDE SEQUENCE</scope>
    <source>
        <strain evidence="2">DH14</strain>
    </source>
</reference>
<dbReference type="Proteomes" id="UP001139193">
    <property type="component" value="Unassembled WGS sequence"/>
</dbReference>
<keyword evidence="1" id="KW-0732">Signal</keyword>
<evidence type="ECO:0000313" key="3">
    <source>
        <dbReference type="Proteomes" id="UP001139193"/>
    </source>
</evidence>
<organism evidence="2 3">
    <name type="scientific">Hymenobacter cyanobacteriorum</name>
    <dbReference type="NCBI Taxonomy" id="2926463"/>
    <lineage>
        <taxon>Bacteria</taxon>
        <taxon>Pseudomonadati</taxon>
        <taxon>Bacteroidota</taxon>
        <taxon>Cytophagia</taxon>
        <taxon>Cytophagales</taxon>
        <taxon>Hymenobacteraceae</taxon>
        <taxon>Hymenobacter</taxon>
    </lineage>
</organism>
<gene>
    <name evidence="2" type="ORF">MON38_14310</name>
</gene>
<sequence>MRAYLLLALLCIAVVGRAQTPVPVPAKAIARLEQLVRKTQAVVVIGNTSGNLPVEARPKLNRVLVDASAEFLRQASHNPTREGYFKTLDASLARLNALATEVEDRQQLAEYFQDVLDIVGLESSDGRLTAFVENTPPQR</sequence>
<evidence type="ECO:0000256" key="1">
    <source>
        <dbReference type="SAM" id="SignalP"/>
    </source>
</evidence>
<feature type="chain" id="PRO_5040982569" evidence="1">
    <location>
        <begin position="21"/>
        <end position="139"/>
    </location>
</feature>
<dbReference type="Pfam" id="PF16133">
    <property type="entry name" value="DUF4844"/>
    <property type="match status" value="1"/>
</dbReference>
<proteinExistence type="predicted"/>
<keyword evidence="3" id="KW-1185">Reference proteome</keyword>
<dbReference type="AlphaFoldDB" id="A0A9X1VG56"/>
<dbReference type="InterPro" id="IPR032301">
    <property type="entry name" value="DUF4844"/>
</dbReference>
<feature type="signal peptide" evidence="1">
    <location>
        <begin position="1"/>
        <end position="20"/>
    </location>
</feature>
<dbReference type="EMBL" id="JALBGC010000004">
    <property type="protein sequence ID" value="MCI1188599.1"/>
    <property type="molecule type" value="Genomic_DNA"/>
</dbReference>
<protein>
    <submittedName>
        <fullName evidence="2">DUF4844 domain-containing protein</fullName>
    </submittedName>
</protein>
<accession>A0A9X1VG56</accession>
<dbReference type="Gene3D" id="1.20.1480.40">
    <property type="entry name" value="Uncharacterised protein PF16133, DUF4844"/>
    <property type="match status" value="1"/>
</dbReference>
<evidence type="ECO:0000313" key="2">
    <source>
        <dbReference type="EMBL" id="MCI1188599.1"/>
    </source>
</evidence>
<comment type="caution">
    <text evidence="2">The sequence shown here is derived from an EMBL/GenBank/DDBJ whole genome shotgun (WGS) entry which is preliminary data.</text>
</comment>
<dbReference type="InterPro" id="IPR038360">
    <property type="entry name" value="DUF4844_sf"/>
</dbReference>
<dbReference type="RefSeq" id="WP_241936867.1">
    <property type="nucleotide sequence ID" value="NZ_JALBGC010000004.1"/>
</dbReference>